<dbReference type="EMBL" id="MU274927">
    <property type="protein sequence ID" value="KAI0085912.1"/>
    <property type="molecule type" value="Genomic_DNA"/>
</dbReference>
<reference evidence="1" key="1">
    <citation type="journal article" date="2021" name="Environ. Microbiol.">
        <title>Gene family expansions and transcriptome signatures uncover fungal adaptations to wood decay.</title>
        <authorList>
            <person name="Hage H."/>
            <person name="Miyauchi S."/>
            <person name="Viragh M."/>
            <person name="Drula E."/>
            <person name="Min B."/>
            <person name="Chaduli D."/>
            <person name="Navarro D."/>
            <person name="Favel A."/>
            <person name="Norest M."/>
            <person name="Lesage-Meessen L."/>
            <person name="Balint B."/>
            <person name="Merenyi Z."/>
            <person name="de Eugenio L."/>
            <person name="Morin E."/>
            <person name="Martinez A.T."/>
            <person name="Baldrian P."/>
            <person name="Stursova M."/>
            <person name="Martinez M.J."/>
            <person name="Novotny C."/>
            <person name="Magnuson J.K."/>
            <person name="Spatafora J.W."/>
            <person name="Maurice S."/>
            <person name="Pangilinan J."/>
            <person name="Andreopoulos W."/>
            <person name="LaButti K."/>
            <person name="Hundley H."/>
            <person name="Na H."/>
            <person name="Kuo A."/>
            <person name="Barry K."/>
            <person name="Lipzen A."/>
            <person name="Henrissat B."/>
            <person name="Riley R."/>
            <person name="Ahrendt S."/>
            <person name="Nagy L.G."/>
            <person name="Grigoriev I.V."/>
            <person name="Martin F."/>
            <person name="Rosso M.N."/>
        </authorList>
    </citation>
    <scope>NUCLEOTIDE SEQUENCE</scope>
    <source>
        <strain evidence="1">CBS 384.51</strain>
    </source>
</reference>
<protein>
    <submittedName>
        <fullName evidence="1">Uncharacterized protein</fullName>
    </submittedName>
</protein>
<evidence type="ECO:0000313" key="1">
    <source>
        <dbReference type="EMBL" id="KAI0085912.1"/>
    </source>
</evidence>
<proteinExistence type="predicted"/>
<comment type="caution">
    <text evidence="1">The sequence shown here is derived from an EMBL/GenBank/DDBJ whole genome shotgun (WGS) entry which is preliminary data.</text>
</comment>
<name>A0ACB8TV25_9APHY</name>
<keyword evidence="2" id="KW-1185">Reference proteome</keyword>
<evidence type="ECO:0000313" key="2">
    <source>
        <dbReference type="Proteomes" id="UP001055072"/>
    </source>
</evidence>
<sequence>MARCRPVFPAPDPSPAPPVTLPSSLSTSATESQHNLIQRVAKAHAELEALPDELSPPSRSPSPVSLSRVALLRDKIAEAVAEAGSPANPSWARVPRILRMACTSRLYRGVPPGVRVGERVEAEVGKYKWVLPDTAEEWGRCEREWERRFLGTSKGDGQSSKYWAPENVEPHRSEEGAAERTPSKAELVRDKVRAWQASIVSTVESESANIPEVTDTASIKAADPSDNAQKEMKQSPISFPVAKPSVVAAGKRTEKLHQPLLSLHDKPLSSPPKPGAEPVVLVPSSNPDPVRIADMSEMSFLPPSFPPQLVTSTPDKTKVIKPRSKPSPILPLRPVESSPSSTPRLPNSTAGHILPPMPSSSSLPSTPLRSNKHSRPLTPDNSSIISPDEHLKKPRIELEESPIRQSSAQPPPSTPPPATSPRTPSPLIRRGLGNARGAPLPTTPNNKALPTLTELLASTRRSRPRPRPPSRKTKRATVFLNTKSAGRATTPNAEETREPSPAPTGASRAKTVFSSPASGSSDSPQSLSKRPRSPISPLFSHTFAPPFASTQQTGAGAGGFGGMGVSSQPHGIGLASGNGGMVGMGYNSQFDLEGQIGEVSDLLERDVDFDGWLRDIPEVDAEG</sequence>
<dbReference type="Proteomes" id="UP001055072">
    <property type="component" value="Unassembled WGS sequence"/>
</dbReference>
<gene>
    <name evidence="1" type="ORF">BDY19DRAFT_996346</name>
</gene>
<accession>A0ACB8TV25</accession>
<organism evidence="1 2">
    <name type="scientific">Irpex rosettiformis</name>
    <dbReference type="NCBI Taxonomy" id="378272"/>
    <lineage>
        <taxon>Eukaryota</taxon>
        <taxon>Fungi</taxon>
        <taxon>Dikarya</taxon>
        <taxon>Basidiomycota</taxon>
        <taxon>Agaricomycotina</taxon>
        <taxon>Agaricomycetes</taxon>
        <taxon>Polyporales</taxon>
        <taxon>Irpicaceae</taxon>
        <taxon>Irpex</taxon>
    </lineage>
</organism>